<name>A0ABU2ZQP4_9ALTE</name>
<dbReference type="SUPFAM" id="SSF47413">
    <property type="entry name" value="lambda repressor-like DNA-binding domains"/>
    <property type="match status" value="1"/>
</dbReference>
<dbReference type="InterPro" id="IPR001387">
    <property type="entry name" value="Cro/C1-type_HTH"/>
</dbReference>
<dbReference type="CDD" id="cd00093">
    <property type="entry name" value="HTH_XRE"/>
    <property type="match status" value="1"/>
</dbReference>
<dbReference type="PANTHER" id="PTHR46558:SF4">
    <property type="entry name" value="DNA-BIDING PHAGE PROTEIN"/>
    <property type="match status" value="1"/>
</dbReference>
<dbReference type="Pfam" id="PF01381">
    <property type="entry name" value="HTH_3"/>
    <property type="match status" value="1"/>
</dbReference>
<proteinExistence type="predicted"/>
<evidence type="ECO:0000313" key="4">
    <source>
        <dbReference type="Proteomes" id="UP001253545"/>
    </source>
</evidence>
<comment type="caution">
    <text evidence="3">The sequence shown here is derived from an EMBL/GenBank/DDBJ whole genome shotgun (WGS) entry which is preliminary data.</text>
</comment>
<dbReference type="EMBL" id="JAVRHX010000002">
    <property type="protein sequence ID" value="MDT0594958.1"/>
    <property type="molecule type" value="Genomic_DNA"/>
</dbReference>
<dbReference type="Proteomes" id="UP001253545">
    <property type="component" value="Unassembled WGS sequence"/>
</dbReference>
<evidence type="ECO:0000256" key="1">
    <source>
        <dbReference type="ARBA" id="ARBA00023125"/>
    </source>
</evidence>
<dbReference type="SMART" id="SM00530">
    <property type="entry name" value="HTH_XRE"/>
    <property type="match status" value="1"/>
</dbReference>
<keyword evidence="1" id="KW-0238">DNA-binding</keyword>
<dbReference type="PANTHER" id="PTHR46558">
    <property type="entry name" value="TRACRIPTIONAL REGULATORY PROTEIN-RELATED-RELATED"/>
    <property type="match status" value="1"/>
</dbReference>
<accession>A0ABU2ZQP4</accession>
<dbReference type="InterPro" id="IPR010982">
    <property type="entry name" value="Lambda_DNA-bd_dom_sf"/>
</dbReference>
<dbReference type="PROSITE" id="PS50943">
    <property type="entry name" value="HTH_CROC1"/>
    <property type="match status" value="1"/>
</dbReference>
<evidence type="ECO:0000313" key="3">
    <source>
        <dbReference type="EMBL" id="MDT0594958.1"/>
    </source>
</evidence>
<dbReference type="RefSeq" id="WP_311368477.1">
    <property type="nucleotide sequence ID" value="NZ_JAVRHX010000002.1"/>
</dbReference>
<evidence type="ECO:0000259" key="2">
    <source>
        <dbReference type="PROSITE" id="PS50943"/>
    </source>
</evidence>
<keyword evidence="4" id="KW-1185">Reference proteome</keyword>
<reference evidence="3 4" key="1">
    <citation type="submission" date="2023-09" db="EMBL/GenBank/DDBJ databases">
        <authorList>
            <person name="Rey-Velasco X."/>
        </authorList>
    </citation>
    <scope>NUCLEOTIDE SEQUENCE [LARGE SCALE GENOMIC DNA]</scope>
    <source>
        <strain evidence="3 4">P117</strain>
    </source>
</reference>
<organism evidence="3 4">
    <name type="scientific">Glaciecola petra</name>
    <dbReference type="NCBI Taxonomy" id="3075602"/>
    <lineage>
        <taxon>Bacteria</taxon>
        <taxon>Pseudomonadati</taxon>
        <taxon>Pseudomonadota</taxon>
        <taxon>Gammaproteobacteria</taxon>
        <taxon>Alteromonadales</taxon>
        <taxon>Alteromonadaceae</taxon>
        <taxon>Glaciecola</taxon>
    </lineage>
</organism>
<protein>
    <submittedName>
        <fullName evidence="3">Helix-turn-helix transcriptional regulator</fullName>
    </submittedName>
</protein>
<dbReference type="Gene3D" id="1.10.260.40">
    <property type="entry name" value="lambda repressor-like DNA-binding domains"/>
    <property type="match status" value="1"/>
</dbReference>
<gene>
    <name evidence="3" type="ORF">RM552_08910</name>
</gene>
<sequence length="62" mass="7163">MRNRLKVLRAERDWTQADLAAKLDVSRQTVNAIEKAKFDPSLPLAFKIARLFNTSIESIFEE</sequence>
<feature type="domain" description="HTH cro/C1-type" evidence="2">
    <location>
        <begin position="5"/>
        <end position="59"/>
    </location>
</feature>